<dbReference type="InterPro" id="IPR050464">
    <property type="entry name" value="Zeta_carotene_desat/Oxidored"/>
</dbReference>
<dbReference type="InterPro" id="IPR002937">
    <property type="entry name" value="Amino_oxidase"/>
</dbReference>
<dbReference type="PANTHER" id="PTHR42923:SF47">
    <property type="entry name" value="BLR3003 PROTEIN"/>
    <property type="match status" value="1"/>
</dbReference>
<feature type="domain" description="Amine oxidase" evidence="4">
    <location>
        <begin position="18"/>
        <end position="446"/>
    </location>
</feature>
<reference evidence="5 6" key="1">
    <citation type="submission" date="2018-02" db="EMBL/GenBank/DDBJ databases">
        <title>Comparative genomes isolates from brazilian mangrove.</title>
        <authorList>
            <person name="Araujo J.E."/>
            <person name="Taketani R.G."/>
            <person name="Silva M.C.P."/>
            <person name="Loureco M.V."/>
            <person name="Andreote F.D."/>
        </authorList>
    </citation>
    <scope>NUCLEOTIDE SEQUENCE [LARGE SCALE GENOMIC DNA]</scope>
    <source>
        <strain evidence="5 6">Nap-Phe MGV</strain>
    </source>
</reference>
<dbReference type="InterPro" id="IPR036188">
    <property type="entry name" value="FAD/NAD-bd_sf"/>
</dbReference>
<dbReference type="PRINTS" id="PR00757">
    <property type="entry name" value="AMINEOXDASEF"/>
</dbReference>
<gene>
    <name evidence="5" type="ORF">C5Y93_01560</name>
</gene>
<sequence>MDINAIRGHRIAIVGGGLAGIAAAEALSRFPFEIHVFEAKRSLGGRAGAYRDPHNPTLIDRCQHVAMGCCTNFLGLCRRLHLRDCFRRDTKLHFIDAEGRKHVFAANRWLPAPLHLAGAFHRQRYLSPDEQKKITSALWEMAPPSAESKYAGWTMRDWLVEKQQSETAIARFWEIVLVSALGAPLSEVSFTAARKVMVDGFLRNHQAYQVYVPTIPLQDVFDVQAAQKLGERGVHFHRQTSVKQVAYFNSRFNVRYGQGQEGTFENFISAIPWQQAPKIFSPILKNLMPKLDRLDEIESSSISSVHLWLDRPITSLSHAVLLDRMSQWVFNHGSRQLGDVSAYYYQVVISASQNLNGIPHEEIARQVFEELNSAFGASPPPKLLEQQVVTERQAVFAATPEMEELRPSQGTILPGLALAGDWTKTGWPSTMEGAVRSGYMAAEAILRKYGYHKPVGDADLPVAKLSKMLWGIGKENYLG</sequence>
<evidence type="ECO:0000256" key="1">
    <source>
        <dbReference type="ARBA" id="ARBA00001974"/>
    </source>
</evidence>
<evidence type="ECO:0000256" key="2">
    <source>
        <dbReference type="ARBA" id="ARBA00023002"/>
    </source>
</evidence>
<dbReference type="GO" id="GO:0016491">
    <property type="term" value="F:oxidoreductase activity"/>
    <property type="evidence" value="ECO:0007669"/>
    <property type="project" value="UniProtKB-KW"/>
</dbReference>
<dbReference type="EMBL" id="PUHZ01000003">
    <property type="protein sequence ID" value="PQO47757.1"/>
    <property type="molecule type" value="Genomic_DNA"/>
</dbReference>
<accession>A0A2S8GTK0</accession>
<evidence type="ECO:0000256" key="3">
    <source>
        <dbReference type="PIRSR" id="PIRSR601613-1"/>
    </source>
</evidence>
<comment type="caution">
    <text evidence="5">The sequence shown here is derived from an EMBL/GenBank/DDBJ whole genome shotgun (WGS) entry which is preliminary data.</text>
</comment>
<feature type="binding site" evidence="3">
    <location>
        <position position="242"/>
    </location>
    <ligand>
        <name>FAD</name>
        <dbReference type="ChEBI" id="CHEBI:57692"/>
    </ligand>
</feature>
<dbReference type="PANTHER" id="PTHR42923">
    <property type="entry name" value="PROTOPORPHYRINOGEN OXIDASE"/>
    <property type="match status" value="1"/>
</dbReference>
<dbReference type="Proteomes" id="UP000237819">
    <property type="component" value="Unassembled WGS sequence"/>
</dbReference>
<evidence type="ECO:0000313" key="5">
    <source>
        <dbReference type="EMBL" id="PQO47757.1"/>
    </source>
</evidence>
<dbReference type="SUPFAM" id="SSF51905">
    <property type="entry name" value="FAD/NAD(P)-binding domain"/>
    <property type="match status" value="1"/>
</dbReference>
<evidence type="ECO:0000313" key="6">
    <source>
        <dbReference type="Proteomes" id="UP000237819"/>
    </source>
</evidence>
<organism evidence="5 6">
    <name type="scientific">Blastopirellula marina</name>
    <dbReference type="NCBI Taxonomy" id="124"/>
    <lineage>
        <taxon>Bacteria</taxon>
        <taxon>Pseudomonadati</taxon>
        <taxon>Planctomycetota</taxon>
        <taxon>Planctomycetia</taxon>
        <taxon>Pirellulales</taxon>
        <taxon>Pirellulaceae</taxon>
        <taxon>Blastopirellula</taxon>
    </lineage>
</organism>
<comment type="cofactor">
    <cofactor evidence="1">
        <name>FAD</name>
        <dbReference type="ChEBI" id="CHEBI:57692"/>
    </cofactor>
</comment>
<protein>
    <submittedName>
        <fullName evidence="5">Carotene 7,8-desaturase</fullName>
    </submittedName>
</protein>
<name>A0A2S8GTK0_9BACT</name>
<dbReference type="InterPro" id="IPR017830">
    <property type="entry name" value="SQase_HpnE"/>
</dbReference>
<dbReference type="NCBIfam" id="TIGR03467">
    <property type="entry name" value="HpnE"/>
    <property type="match status" value="1"/>
</dbReference>
<keyword evidence="2" id="KW-0560">Oxidoreductase</keyword>
<dbReference type="InterPro" id="IPR001613">
    <property type="entry name" value="Flavin_amine_oxidase"/>
</dbReference>
<dbReference type="AlphaFoldDB" id="A0A2S8GTK0"/>
<evidence type="ECO:0000259" key="4">
    <source>
        <dbReference type="Pfam" id="PF01593"/>
    </source>
</evidence>
<dbReference type="Pfam" id="PF01593">
    <property type="entry name" value="Amino_oxidase"/>
    <property type="match status" value="1"/>
</dbReference>
<dbReference type="Gene3D" id="3.50.50.60">
    <property type="entry name" value="FAD/NAD(P)-binding domain"/>
    <property type="match status" value="1"/>
</dbReference>
<dbReference type="OrthoDB" id="9814556at2"/>
<dbReference type="RefSeq" id="WP_105333629.1">
    <property type="nucleotide sequence ID" value="NZ_PUHZ01000003.1"/>
</dbReference>
<feature type="binding site" evidence="3">
    <location>
        <begin position="38"/>
        <end position="39"/>
    </location>
    <ligand>
        <name>FAD</name>
        <dbReference type="ChEBI" id="CHEBI:57692"/>
    </ligand>
</feature>
<proteinExistence type="predicted"/>